<feature type="region of interest" description="Disordered" evidence="1">
    <location>
        <begin position="360"/>
        <end position="383"/>
    </location>
</feature>
<keyword evidence="2" id="KW-1133">Transmembrane helix</keyword>
<feature type="transmembrane region" description="Helical" evidence="2">
    <location>
        <begin position="40"/>
        <end position="63"/>
    </location>
</feature>
<feature type="transmembrane region" description="Helical" evidence="2">
    <location>
        <begin position="152"/>
        <end position="169"/>
    </location>
</feature>
<evidence type="ECO:0008006" key="6">
    <source>
        <dbReference type="Google" id="ProtNLM"/>
    </source>
</evidence>
<dbReference type="PANTHER" id="PTHR35179:SF1">
    <property type="entry name" value="INTEGRAL MEMBRANE PROTEIN"/>
    <property type="match status" value="1"/>
</dbReference>
<keyword evidence="2" id="KW-0472">Membrane</keyword>
<dbReference type="Proteomes" id="UP001174691">
    <property type="component" value="Unassembled WGS sequence"/>
</dbReference>
<protein>
    <recommendedName>
        <fullName evidence="6">Integral membrane protein</fullName>
    </recommendedName>
</protein>
<evidence type="ECO:0000256" key="3">
    <source>
        <dbReference type="SAM" id="SignalP"/>
    </source>
</evidence>
<feature type="region of interest" description="Disordered" evidence="1">
    <location>
        <begin position="308"/>
        <end position="332"/>
    </location>
</feature>
<dbReference type="EMBL" id="JANBVN010000029">
    <property type="protein sequence ID" value="KAJ9160929.1"/>
    <property type="molecule type" value="Genomic_DNA"/>
</dbReference>
<feature type="transmembrane region" description="Helical" evidence="2">
    <location>
        <begin position="189"/>
        <end position="208"/>
    </location>
</feature>
<evidence type="ECO:0000256" key="2">
    <source>
        <dbReference type="SAM" id="Phobius"/>
    </source>
</evidence>
<feature type="signal peptide" evidence="3">
    <location>
        <begin position="1"/>
        <end position="18"/>
    </location>
</feature>
<keyword evidence="5" id="KW-1185">Reference proteome</keyword>
<comment type="caution">
    <text evidence="4">The sequence shown here is derived from an EMBL/GenBank/DDBJ whole genome shotgun (WGS) entry which is preliminary data.</text>
</comment>
<evidence type="ECO:0000256" key="1">
    <source>
        <dbReference type="SAM" id="MobiDB-lite"/>
    </source>
</evidence>
<sequence length="383" mass="43114">MAINLATLLVGCTWSCAAFTGFKAIKQTYTCWHRSGRANAYIVMVWLEWTSCVAVSLVSWMFLEEQIRPSFGYFFGMLITWVVEVQCITQIIINRVGLIMFNPPKVLKLKIAVAIFIGIINVSVFCIWIPAHLHTSQRLMKVNQIWDRTEKCLFLVLELGLNGYFMWLIHSELIANGLKKYNALFKFNVGMVVLSVCLDAITIGAMSLPNDLAYIQFHALFFLIKLHIEMTIAELIAKIAKTTAASGPRSLAVRGRRRRDRPRSSAARFSCSVTWHQLLGLDSPGHPVGEPLADDEDEVRDAADVEMGRLAGTPSVSRNQSRTLERSDSNATTEVDCNDCVDEIDKQWTSETRVTCGRRGLTERSQAQGWTYGPKSARRRKSI</sequence>
<feature type="transmembrane region" description="Helical" evidence="2">
    <location>
        <begin position="113"/>
        <end position="131"/>
    </location>
</feature>
<proteinExistence type="predicted"/>
<name>A0AA38RYC3_9PEZI</name>
<keyword evidence="3" id="KW-0732">Signal</keyword>
<feature type="chain" id="PRO_5041239596" description="Integral membrane protein" evidence="3">
    <location>
        <begin position="19"/>
        <end position="383"/>
    </location>
</feature>
<gene>
    <name evidence="4" type="ORF">NKR19_g2735</name>
</gene>
<evidence type="ECO:0000313" key="5">
    <source>
        <dbReference type="Proteomes" id="UP001174691"/>
    </source>
</evidence>
<evidence type="ECO:0000313" key="4">
    <source>
        <dbReference type="EMBL" id="KAJ9160929.1"/>
    </source>
</evidence>
<reference evidence="4" key="1">
    <citation type="submission" date="2022-07" db="EMBL/GenBank/DDBJ databases">
        <title>Fungi with potential for degradation of polypropylene.</title>
        <authorList>
            <person name="Gostincar C."/>
        </authorList>
    </citation>
    <scope>NUCLEOTIDE SEQUENCE</scope>
    <source>
        <strain evidence="4">EXF-13287</strain>
    </source>
</reference>
<organism evidence="4 5">
    <name type="scientific">Coniochaeta hoffmannii</name>
    <dbReference type="NCBI Taxonomy" id="91930"/>
    <lineage>
        <taxon>Eukaryota</taxon>
        <taxon>Fungi</taxon>
        <taxon>Dikarya</taxon>
        <taxon>Ascomycota</taxon>
        <taxon>Pezizomycotina</taxon>
        <taxon>Sordariomycetes</taxon>
        <taxon>Sordariomycetidae</taxon>
        <taxon>Coniochaetales</taxon>
        <taxon>Coniochaetaceae</taxon>
        <taxon>Coniochaeta</taxon>
    </lineage>
</organism>
<feature type="transmembrane region" description="Helical" evidence="2">
    <location>
        <begin position="70"/>
        <end position="93"/>
    </location>
</feature>
<dbReference type="PANTHER" id="PTHR35179">
    <property type="entry name" value="PROTEIN CBG02620"/>
    <property type="match status" value="1"/>
</dbReference>
<dbReference type="AlphaFoldDB" id="A0AA38RYC3"/>
<accession>A0AA38RYC3</accession>
<keyword evidence="2" id="KW-0812">Transmembrane</keyword>